<protein>
    <submittedName>
        <fullName evidence="3">Uncharacterized protein</fullName>
    </submittedName>
</protein>
<evidence type="ECO:0000313" key="2">
    <source>
        <dbReference type="Proteomes" id="UP000095281"/>
    </source>
</evidence>
<dbReference type="AlphaFoldDB" id="A0A1I8B1T8"/>
<feature type="region of interest" description="Disordered" evidence="1">
    <location>
        <begin position="77"/>
        <end position="109"/>
    </location>
</feature>
<reference evidence="3" key="1">
    <citation type="submission" date="2016-11" db="UniProtKB">
        <authorList>
            <consortium name="WormBaseParasite"/>
        </authorList>
    </citation>
    <scope>IDENTIFICATION</scope>
</reference>
<accession>A0A1I8B1T8</accession>
<organism evidence="2 3">
    <name type="scientific">Meloidogyne hapla</name>
    <name type="common">Root-knot nematode worm</name>
    <dbReference type="NCBI Taxonomy" id="6305"/>
    <lineage>
        <taxon>Eukaryota</taxon>
        <taxon>Metazoa</taxon>
        <taxon>Ecdysozoa</taxon>
        <taxon>Nematoda</taxon>
        <taxon>Chromadorea</taxon>
        <taxon>Rhabditida</taxon>
        <taxon>Tylenchina</taxon>
        <taxon>Tylenchomorpha</taxon>
        <taxon>Tylenchoidea</taxon>
        <taxon>Meloidogynidae</taxon>
        <taxon>Meloidogyninae</taxon>
        <taxon>Meloidogyne</taxon>
    </lineage>
</organism>
<dbReference type="Proteomes" id="UP000095281">
    <property type="component" value="Unplaced"/>
</dbReference>
<proteinExistence type="predicted"/>
<feature type="compositionally biased region" description="Polar residues" evidence="1">
    <location>
        <begin position="96"/>
        <end position="109"/>
    </location>
</feature>
<evidence type="ECO:0000256" key="1">
    <source>
        <dbReference type="SAM" id="MobiDB-lite"/>
    </source>
</evidence>
<name>A0A1I8B1T8_MELHA</name>
<keyword evidence="2" id="KW-1185">Reference proteome</keyword>
<sequence length="179" mass="20645">MRDFHLKIKEIFGVKINFKKQKEEYKEVVEFLQWLQFCATIKYTYKATRKYFKEFCKDKVKKHAAEILEPFKIKFSSSKKDKKDKKKKKDEDDTVTAPSQPSIFDTAPPEQQISKSCDCSGCFGSCSNGSNSPKLHRNSNSFFKKSEEDACKDCESLLYYICCCCVFEAILCGDCGGFD</sequence>
<evidence type="ECO:0000313" key="3">
    <source>
        <dbReference type="WBParaSite" id="MhA1_Contig1237.frz3.gene3"/>
    </source>
</evidence>
<dbReference type="WBParaSite" id="MhA1_Contig1237.frz3.gene3">
    <property type="protein sequence ID" value="MhA1_Contig1237.frz3.gene3"/>
    <property type="gene ID" value="MhA1_Contig1237.frz3.gene3"/>
</dbReference>